<sequence length="231" mass="24436">MAGSTVRLRGPSGSPVAVRLPDEARVTSVAAEIRFAGGAYSRGFQIGPRGYHEFARRELLGATATDRFPAAGREVVVATTSDRDTTIVSWLGPYHELMTVFSGPAPSRETLAGLFGGLDLDDAPSGLRVRAPLESVQERITLSVDGRGVVTVPGPATAARSVPRHRGAPTAHGELWRLVLPGREGSTDVHDHLYVLAGPRGAAEVQLSRESVATPEELLAWVSGISVEWAA</sequence>
<evidence type="ECO:0000313" key="2">
    <source>
        <dbReference type="Proteomes" id="UP001519363"/>
    </source>
</evidence>
<proteinExistence type="predicted"/>
<reference evidence="1 2" key="1">
    <citation type="submission" date="2021-03" db="EMBL/GenBank/DDBJ databases">
        <title>Sequencing the genomes of 1000 actinobacteria strains.</title>
        <authorList>
            <person name="Klenk H.-P."/>
        </authorList>
    </citation>
    <scope>NUCLEOTIDE SEQUENCE [LARGE SCALE GENOMIC DNA]</scope>
    <source>
        <strain evidence="1 2">DSM 44580</strain>
    </source>
</reference>
<accession>A0ABS5AG58</accession>
<organism evidence="1 2">
    <name type="scientific">Crossiella equi</name>
    <dbReference type="NCBI Taxonomy" id="130796"/>
    <lineage>
        <taxon>Bacteria</taxon>
        <taxon>Bacillati</taxon>
        <taxon>Actinomycetota</taxon>
        <taxon>Actinomycetes</taxon>
        <taxon>Pseudonocardiales</taxon>
        <taxon>Pseudonocardiaceae</taxon>
        <taxon>Crossiella</taxon>
    </lineage>
</organism>
<dbReference type="RefSeq" id="WP_143342574.1">
    <property type="nucleotide sequence ID" value="NZ_JAGIOO010000001.1"/>
</dbReference>
<dbReference type="EMBL" id="JAGIOO010000001">
    <property type="protein sequence ID" value="MBP2474640.1"/>
    <property type="molecule type" value="Genomic_DNA"/>
</dbReference>
<protein>
    <submittedName>
        <fullName evidence="1">Uncharacterized protein</fullName>
    </submittedName>
</protein>
<comment type="caution">
    <text evidence="1">The sequence shown here is derived from an EMBL/GenBank/DDBJ whole genome shotgun (WGS) entry which is preliminary data.</text>
</comment>
<name>A0ABS5AG58_9PSEU</name>
<keyword evidence="2" id="KW-1185">Reference proteome</keyword>
<evidence type="ECO:0000313" key="1">
    <source>
        <dbReference type="EMBL" id="MBP2474640.1"/>
    </source>
</evidence>
<gene>
    <name evidence="1" type="ORF">JOF53_003512</name>
</gene>
<dbReference type="Proteomes" id="UP001519363">
    <property type="component" value="Unassembled WGS sequence"/>
</dbReference>